<keyword evidence="4" id="KW-1185">Reference proteome</keyword>
<dbReference type="GO" id="GO:0031625">
    <property type="term" value="F:ubiquitin protein ligase binding"/>
    <property type="evidence" value="ECO:0007669"/>
    <property type="project" value="TreeGrafter"/>
</dbReference>
<dbReference type="GO" id="GO:0005829">
    <property type="term" value="C:cytosol"/>
    <property type="evidence" value="ECO:0007669"/>
    <property type="project" value="TreeGrafter"/>
</dbReference>
<dbReference type="OMA" id="HLEINIV"/>
<comment type="caution">
    <text evidence="3">The sequence shown here is derived from an EMBL/GenBank/DDBJ whole genome shotgun (WGS) entry which is preliminary data.</text>
</comment>
<dbReference type="GO" id="GO:0070086">
    <property type="term" value="P:ubiquitin-dependent endocytosis"/>
    <property type="evidence" value="ECO:0007669"/>
    <property type="project" value="TreeGrafter"/>
</dbReference>
<name>A0A1X2HNB5_SYNRA</name>
<dbReference type="Pfam" id="PF00339">
    <property type="entry name" value="Arrestin_N"/>
    <property type="match status" value="1"/>
</dbReference>
<sequence>MHLKLLSPEHLFFDPLKPVILRGSRNEDGRAVLSGNVVLQLSKSTKIMGIVVQFQSTAVTYWPEGVGMRGTTFHIERTLDDQKFALLKRDDGKAITLEAGTHRFPFIFLIDNSLAQTINNVYGRVQHVIHAKVVRAGLQQLLQWEASQEVLVLRAYMSNSRLFNNSMQDLTAVYHKSAIAADVQFEIEFAAFSAGDPFHIRAVVQPRLKEVRITGLEITVAERRHYHDPLYYKADRFGHTVFPLKLTSAAEVADGRDSTRLLKSLMNGELKDGIELYGEFAHRLMLATPTCQDQINHTTNFQFINFSHRAIITLKLAYPNDEYTADIPSDAESSPASTPPGTPDIHEHSSPSSAWRLFKRPKKPKARQISPFKEEIVQYEVPVMVFDCRLKEDFGRLPSYDELGVSVQATDRVAQKASGSYPANTSSSTSTNSSSASTSGNSSTTTFSEEVRAPEIMMPHAFLCPCFYEFRRQMQFGSQAPFLVTTTSSPEDPQKLARIPSIPPPAYS</sequence>
<feature type="region of interest" description="Disordered" evidence="1">
    <location>
        <begin position="417"/>
        <end position="447"/>
    </location>
</feature>
<dbReference type="AlphaFoldDB" id="A0A1X2HNB5"/>
<dbReference type="PANTHER" id="PTHR11188">
    <property type="entry name" value="ARRESTIN DOMAIN CONTAINING PROTEIN"/>
    <property type="match status" value="1"/>
</dbReference>
<dbReference type="InterPro" id="IPR014756">
    <property type="entry name" value="Ig_E-set"/>
</dbReference>
<dbReference type="GO" id="GO:0005886">
    <property type="term" value="C:plasma membrane"/>
    <property type="evidence" value="ECO:0007669"/>
    <property type="project" value="TreeGrafter"/>
</dbReference>
<dbReference type="STRING" id="13706.A0A1X2HNB5"/>
<reference evidence="3 4" key="1">
    <citation type="submission" date="2016-07" db="EMBL/GenBank/DDBJ databases">
        <title>Pervasive Adenine N6-methylation of Active Genes in Fungi.</title>
        <authorList>
            <consortium name="DOE Joint Genome Institute"/>
            <person name="Mondo S.J."/>
            <person name="Dannebaum R.O."/>
            <person name="Kuo R.C."/>
            <person name="Labutti K."/>
            <person name="Haridas S."/>
            <person name="Kuo A."/>
            <person name="Salamov A."/>
            <person name="Ahrendt S.R."/>
            <person name="Lipzen A."/>
            <person name="Sullivan W."/>
            <person name="Andreopoulos W.B."/>
            <person name="Clum A."/>
            <person name="Lindquist E."/>
            <person name="Daum C."/>
            <person name="Ramamoorthy G.K."/>
            <person name="Gryganskyi A."/>
            <person name="Culley D."/>
            <person name="Magnuson J.K."/>
            <person name="James T.Y."/>
            <person name="O'Malley M.A."/>
            <person name="Stajich J.E."/>
            <person name="Spatafora J.W."/>
            <person name="Visel A."/>
            <person name="Grigoriev I.V."/>
        </authorList>
    </citation>
    <scope>NUCLEOTIDE SEQUENCE [LARGE SCALE GENOMIC DNA]</scope>
    <source>
        <strain evidence="3 4">NRRL 2496</strain>
    </source>
</reference>
<dbReference type="PANTHER" id="PTHR11188:SF17">
    <property type="entry name" value="FI21816P1"/>
    <property type="match status" value="1"/>
</dbReference>
<dbReference type="InterPro" id="IPR011021">
    <property type="entry name" value="Arrestin-like_N"/>
</dbReference>
<feature type="region of interest" description="Disordered" evidence="1">
    <location>
        <begin position="325"/>
        <end position="362"/>
    </location>
</feature>
<evidence type="ECO:0000256" key="1">
    <source>
        <dbReference type="SAM" id="MobiDB-lite"/>
    </source>
</evidence>
<evidence type="ECO:0000313" key="4">
    <source>
        <dbReference type="Proteomes" id="UP000242180"/>
    </source>
</evidence>
<dbReference type="InParanoid" id="A0A1X2HNB5"/>
<evidence type="ECO:0000313" key="3">
    <source>
        <dbReference type="EMBL" id="ORZ00884.1"/>
    </source>
</evidence>
<proteinExistence type="predicted"/>
<dbReference type="InterPro" id="IPR050357">
    <property type="entry name" value="Arrestin_domain-protein"/>
</dbReference>
<dbReference type="GO" id="GO:0030674">
    <property type="term" value="F:protein-macromolecule adaptor activity"/>
    <property type="evidence" value="ECO:0007669"/>
    <property type="project" value="TreeGrafter"/>
</dbReference>
<accession>A0A1X2HNB5</accession>
<evidence type="ECO:0000259" key="2">
    <source>
        <dbReference type="Pfam" id="PF00339"/>
    </source>
</evidence>
<protein>
    <recommendedName>
        <fullName evidence="2">Arrestin-like N-terminal domain-containing protein</fullName>
    </recommendedName>
</protein>
<dbReference type="InterPro" id="IPR014752">
    <property type="entry name" value="Arrestin-like_C"/>
</dbReference>
<feature type="region of interest" description="Disordered" evidence="1">
    <location>
        <begin position="485"/>
        <end position="508"/>
    </location>
</feature>
<dbReference type="Proteomes" id="UP000242180">
    <property type="component" value="Unassembled WGS sequence"/>
</dbReference>
<dbReference type="Gene3D" id="2.60.40.640">
    <property type="match status" value="1"/>
</dbReference>
<gene>
    <name evidence="3" type="ORF">BCR43DRAFT_485981</name>
</gene>
<organism evidence="3 4">
    <name type="scientific">Syncephalastrum racemosum</name>
    <name type="common">Filamentous fungus</name>
    <dbReference type="NCBI Taxonomy" id="13706"/>
    <lineage>
        <taxon>Eukaryota</taxon>
        <taxon>Fungi</taxon>
        <taxon>Fungi incertae sedis</taxon>
        <taxon>Mucoromycota</taxon>
        <taxon>Mucoromycotina</taxon>
        <taxon>Mucoromycetes</taxon>
        <taxon>Mucorales</taxon>
        <taxon>Syncephalastraceae</taxon>
        <taxon>Syncephalastrum</taxon>
    </lineage>
</organism>
<feature type="domain" description="Arrestin-like N-terminal" evidence="2">
    <location>
        <begin position="33"/>
        <end position="137"/>
    </location>
</feature>
<dbReference type="SUPFAM" id="SSF81296">
    <property type="entry name" value="E set domains"/>
    <property type="match status" value="1"/>
</dbReference>
<dbReference type="OrthoDB" id="2333384at2759"/>
<dbReference type="EMBL" id="MCGN01000002">
    <property type="protein sequence ID" value="ORZ00884.1"/>
    <property type="molecule type" value="Genomic_DNA"/>
</dbReference>